<evidence type="ECO:0000313" key="2">
    <source>
        <dbReference type="EMBL" id="GEK90642.1"/>
    </source>
</evidence>
<proteinExistence type="predicted"/>
<comment type="caution">
    <text evidence="2">The sequence shown here is derived from an EMBL/GenBank/DDBJ whole genome shotgun (WGS) entry which is preliminary data.</text>
</comment>
<sequence>MIRKRLHNDIDVILLLVCCCLFLFACSPKENEDPVSDQPSENESLTLASLDIDYRLFQKVVGWFDETTLLVHLGDSEKQQLNTFDIFTGEMEQVYSTDSAILTIEMNQARDKILLQEIKDEQTIFKIVTKKGEVIQSTEFYFTSYVNFHWNPTNDNTAFVSHYNYDHELEVETMIVYIWDIEENSFSLRNIPSLSPKWYSENVYLYVNEQQDNGLYIGDVREDQEDMIINKDVSSFYINQDTFIGLVESDIMEDEVLLFHEYPFLIGDKVIRIPKVTANKTLIDPHFTQSTRNGKIFGVIPDYSFVMEEDLGSYHLAHLNFQKEFVNEIIELPENAPIALSPNEDYLLYGWRLEYIIDLSDPELIELLAILN</sequence>
<protein>
    <recommendedName>
        <fullName evidence="1">YqgU-like 6-bladed beta-propeller domain-containing protein</fullName>
    </recommendedName>
</protein>
<feature type="domain" description="YqgU-like 6-bladed beta-propeller" evidence="1">
    <location>
        <begin position="86"/>
        <end position="350"/>
    </location>
</feature>
<evidence type="ECO:0000259" key="1">
    <source>
        <dbReference type="Pfam" id="PF21101"/>
    </source>
</evidence>
<dbReference type="Pfam" id="PF21101">
    <property type="entry name" value="YqgU"/>
    <property type="match status" value="1"/>
</dbReference>
<dbReference type="RefSeq" id="WP_146923022.1">
    <property type="nucleotide sequence ID" value="NZ_BJUY01000002.1"/>
</dbReference>
<dbReference type="InterPro" id="IPR011044">
    <property type="entry name" value="Quino_amine_DH_bsu"/>
</dbReference>
<dbReference type="EMBL" id="BJUY01000002">
    <property type="protein sequence ID" value="GEK90642.1"/>
    <property type="molecule type" value="Genomic_DNA"/>
</dbReference>
<dbReference type="InterPro" id="IPR048421">
    <property type="entry name" value="YqgU_beta-prop"/>
</dbReference>
<accession>A0A511ASB6</accession>
<dbReference type="Proteomes" id="UP000321662">
    <property type="component" value="Unassembled WGS sequence"/>
</dbReference>
<dbReference type="PROSITE" id="PS51257">
    <property type="entry name" value="PROKAR_LIPOPROTEIN"/>
    <property type="match status" value="1"/>
</dbReference>
<organism evidence="2 3">
    <name type="scientific">Alkalibacterium kapii</name>
    <dbReference type="NCBI Taxonomy" id="426704"/>
    <lineage>
        <taxon>Bacteria</taxon>
        <taxon>Bacillati</taxon>
        <taxon>Bacillota</taxon>
        <taxon>Bacilli</taxon>
        <taxon>Lactobacillales</taxon>
        <taxon>Carnobacteriaceae</taxon>
        <taxon>Alkalibacterium</taxon>
    </lineage>
</organism>
<dbReference type="SUPFAM" id="SSF50969">
    <property type="entry name" value="YVTN repeat-like/Quinoprotein amine dehydrogenase"/>
    <property type="match status" value="1"/>
</dbReference>
<dbReference type="AlphaFoldDB" id="A0A511ASB6"/>
<reference evidence="2 3" key="1">
    <citation type="submission" date="2019-07" db="EMBL/GenBank/DDBJ databases">
        <title>Whole genome shotgun sequence of Alkalibacterium kapii NBRC 103247.</title>
        <authorList>
            <person name="Hosoyama A."/>
            <person name="Uohara A."/>
            <person name="Ohji S."/>
            <person name="Ichikawa N."/>
        </authorList>
    </citation>
    <scope>NUCLEOTIDE SEQUENCE [LARGE SCALE GENOMIC DNA]</scope>
    <source>
        <strain evidence="2 3">NBRC 103247</strain>
    </source>
</reference>
<gene>
    <name evidence="2" type="ORF">AKA01nite_02640</name>
</gene>
<keyword evidence="3" id="KW-1185">Reference proteome</keyword>
<name>A0A511ASB6_9LACT</name>
<evidence type="ECO:0000313" key="3">
    <source>
        <dbReference type="Proteomes" id="UP000321662"/>
    </source>
</evidence>
<dbReference type="OrthoDB" id="2168335at2"/>